<evidence type="ECO:0000313" key="10">
    <source>
        <dbReference type="EMBL" id="CAH1798166.1"/>
    </source>
</evidence>
<evidence type="ECO:0000256" key="4">
    <source>
        <dbReference type="ARBA" id="ARBA00022490"/>
    </source>
</evidence>
<feature type="region of interest" description="Disordered" evidence="9">
    <location>
        <begin position="192"/>
        <end position="212"/>
    </location>
</feature>
<keyword evidence="5" id="KW-0493">Microtubule</keyword>
<dbReference type="PANTHER" id="PTHR34031:SF1">
    <property type="entry name" value="CENTROSOMAL PROTEIN OF 162 KDA"/>
    <property type="match status" value="1"/>
</dbReference>
<evidence type="ECO:0000256" key="7">
    <source>
        <dbReference type="ARBA" id="ARBA00023054"/>
    </source>
</evidence>
<dbReference type="EMBL" id="CAIIXF020000011">
    <property type="protein sequence ID" value="CAH1798166.1"/>
    <property type="molecule type" value="Genomic_DNA"/>
</dbReference>
<feature type="compositionally biased region" description="Basic and acidic residues" evidence="9">
    <location>
        <begin position="192"/>
        <end position="206"/>
    </location>
</feature>
<proteinExistence type="inferred from homology"/>
<feature type="non-terminal residue" evidence="10">
    <location>
        <position position="1"/>
    </location>
</feature>
<dbReference type="InterPro" id="IPR038774">
    <property type="entry name" value="CEP162-like"/>
</dbReference>
<sequence>RKSHSGQKSSVPEPTPLEVYADPYSVSKAYTPDTFAGAHISDVLAENEQLKLKVERLELEGHQERVDLNKAIAEVEAVARRDRENLLQELNTLRQENAAEKQRLITEHSLQYSNSKLAELQNTIDSQQVMLKHLKQQTKDLKIDRDDLAASRIREAALEMEVKELRNELREARETQSPEMKHFNAIQNKIAEMEQRHSQREQELRQIIRNTQ</sequence>
<keyword evidence="11" id="KW-1185">Reference proteome</keyword>
<dbReference type="AlphaFoldDB" id="A0A8J1TFS1"/>
<evidence type="ECO:0000256" key="9">
    <source>
        <dbReference type="SAM" id="MobiDB-lite"/>
    </source>
</evidence>
<accession>A0A8J1TFS1</accession>
<dbReference type="GO" id="GO:0005814">
    <property type="term" value="C:centriole"/>
    <property type="evidence" value="ECO:0007669"/>
    <property type="project" value="UniProtKB-SubCell"/>
</dbReference>
<evidence type="ECO:0000256" key="1">
    <source>
        <dbReference type="ARBA" id="ARBA00004114"/>
    </source>
</evidence>
<keyword evidence="4" id="KW-0963">Cytoplasm</keyword>
<comment type="similarity">
    <text evidence="2">Belongs to the CEP162 family.</text>
</comment>
<comment type="subcellular location">
    <subcellularLocation>
        <location evidence="1">Cytoplasm</location>
        <location evidence="1">Cytoskeleton</location>
        <location evidence="1">Microtubule organizing center</location>
        <location evidence="1">Centrosome</location>
        <location evidence="1">Centriole</location>
    </subcellularLocation>
</comment>
<evidence type="ECO:0000313" key="11">
    <source>
        <dbReference type="Proteomes" id="UP000749559"/>
    </source>
</evidence>
<evidence type="ECO:0000256" key="5">
    <source>
        <dbReference type="ARBA" id="ARBA00022701"/>
    </source>
</evidence>
<keyword evidence="7" id="KW-0175">Coiled coil</keyword>
<comment type="caution">
    <text evidence="10">The sequence shown here is derived from an EMBL/GenBank/DDBJ whole genome shotgun (WGS) entry which is preliminary data.</text>
</comment>
<organism evidence="10 11">
    <name type="scientific">Owenia fusiformis</name>
    <name type="common">Polychaete worm</name>
    <dbReference type="NCBI Taxonomy" id="6347"/>
    <lineage>
        <taxon>Eukaryota</taxon>
        <taxon>Metazoa</taxon>
        <taxon>Spiralia</taxon>
        <taxon>Lophotrochozoa</taxon>
        <taxon>Annelida</taxon>
        <taxon>Polychaeta</taxon>
        <taxon>Sedentaria</taxon>
        <taxon>Canalipalpata</taxon>
        <taxon>Sabellida</taxon>
        <taxon>Oweniida</taxon>
        <taxon>Oweniidae</taxon>
        <taxon>Owenia</taxon>
    </lineage>
</organism>
<dbReference type="PANTHER" id="PTHR34031">
    <property type="entry name" value="CENTROSOMAL PROTEIN OF 162 KDA"/>
    <property type="match status" value="1"/>
</dbReference>
<feature type="non-terminal residue" evidence="10">
    <location>
        <position position="212"/>
    </location>
</feature>
<evidence type="ECO:0000256" key="3">
    <source>
        <dbReference type="ARBA" id="ARBA00021406"/>
    </source>
</evidence>
<evidence type="ECO:0000256" key="2">
    <source>
        <dbReference type="ARBA" id="ARBA00009485"/>
    </source>
</evidence>
<dbReference type="Proteomes" id="UP000749559">
    <property type="component" value="Unassembled WGS sequence"/>
</dbReference>
<dbReference type="OrthoDB" id="2157184at2759"/>
<keyword evidence="8" id="KW-0206">Cytoskeleton</keyword>
<keyword evidence="6" id="KW-0970">Cilium biogenesis/degradation</keyword>
<dbReference type="GO" id="GO:0060271">
    <property type="term" value="P:cilium assembly"/>
    <property type="evidence" value="ECO:0007669"/>
    <property type="project" value="TreeGrafter"/>
</dbReference>
<dbReference type="GO" id="GO:0005879">
    <property type="term" value="C:axonemal microtubule"/>
    <property type="evidence" value="ECO:0007669"/>
    <property type="project" value="TreeGrafter"/>
</dbReference>
<reference evidence="10" key="1">
    <citation type="submission" date="2022-03" db="EMBL/GenBank/DDBJ databases">
        <authorList>
            <person name="Martin C."/>
        </authorList>
    </citation>
    <scope>NUCLEOTIDE SEQUENCE</scope>
</reference>
<protein>
    <recommendedName>
        <fullName evidence="3">Centrosomal protein of 162 kDa</fullName>
    </recommendedName>
</protein>
<name>A0A8J1TFS1_OWEFU</name>
<evidence type="ECO:0000256" key="8">
    <source>
        <dbReference type="ARBA" id="ARBA00023212"/>
    </source>
</evidence>
<gene>
    <name evidence="10" type="ORF">OFUS_LOCUS22338</name>
</gene>
<evidence type="ECO:0000256" key="6">
    <source>
        <dbReference type="ARBA" id="ARBA00022794"/>
    </source>
</evidence>